<dbReference type="EMBL" id="LR797389">
    <property type="protein sequence ID" value="CAB4213018.1"/>
    <property type="molecule type" value="Genomic_DNA"/>
</dbReference>
<sequence>MKKLLKKVVMNYKYAKKINSLTNYLHNLYISNIVLCTDSSDYKCGYRLTINYLNKLIQKNNKSIFSRIHDYKEMIMAFKNYSHKDISYIFHEEPMSVLFKGAIAASADFRKLIDLQVDEVNQDILKLYKA</sequence>
<evidence type="ECO:0000313" key="1">
    <source>
        <dbReference type="EMBL" id="CAB4144644.1"/>
    </source>
</evidence>
<accession>A0A6J5SGT0</accession>
<name>A0A6J5SGT0_9CAUD</name>
<organism evidence="3">
    <name type="scientific">uncultured Caudovirales phage</name>
    <dbReference type="NCBI Taxonomy" id="2100421"/>
    <lineage>
        <taxon>Viruses</taxon>
        <taxon>Duplodnaviria</taxon>
        <taxon>Heunggongvirae</taxon>
        <taxon>Uroviricota</taxon>
        <taxon>Caudoviricetes</taxon>
        <taxon>Peduoviridae</taxon>
        <taxon>Maltschvirus</taxon>
        <taxon>Maltschvirus maltsch</taxon>
    </lineage>
</organism>
<dbReference type="EMBL" id="LR796424">
    <property type="protein sequence ID" value="CAB4144644.1"/>
    <property type="molecule type" value="Genomic_DNA"/>
</dbReference>
<dbReference type="EMBL" id="LR797029">
    <property type="protein sequence ID" value="CAB4183086.1"/>
    <property type="molecule type" value="Genomic_DNA"/>
</dbReference>
<proteinExistence type="predicted"/>
<evidence type="ECO:0000313" key="2">
    <source>
        <dbReference type="EMBL" id="CAB4183086.1"/>
    </source>
</evidence>
<reference evidence="3" key="1">
    <citation type="submission" date="2020-05" db="EMBL/GenBank/DDBJ databases">
        <authorList>
            <person name="Chiriac C."/>
            <person name="Salcher M."/>
            <person name="Ghai R."/>
            <person name="Kavagutti S V."/>
        </authorList>
    </citation>
    <scope>NUCLEOTIDE SEQUENCE</scope>
</reference>
<protein>
    <submittedName>
        <fullName evidence="3">Uncharacterized protein</fullName>
    </submittedName>
</protein>
<evidence type="ECO:0000313" key="3">
    <source>
        <dbReference type="EMBL" id="CAB4213018.1"/>
    </source>
</evidence>
<gene>
    <name evidence="2" type="ORF">UFOVP1089_37</name>
    <name evidence="3" type="ORF">UFOVP1443_56</name>
    <name evidence="1" type="ORF">UFOVP459_48</name>
</gene>